<proteinExistence type="predicted"/>
<sequence length="124" mass="12814">MEQGCRGEVDPYGVRAELAEVLASSLPLAAVAVRDGHLDADQLFVISELVRALRADGCDEAVVARVEGLLVHAAVADPDIDLGEPAAELWEAHAAHPRGRPAVGVGRNGPARGVVAARGAREPG</sequence>
<comment type="caution">
    <text evidence="1">The sequence shown here is derived from an EMBL/GenBank/DDBJ whole genome shotgun (WGS) entry which is preliminary data.</text>
</comment>
<gene>
    <name evidence="1" type="ORF">WCD41_15650</name>
</gene>
<dbReference type="RefSeq" id="WP_337714384.1">
    <property type="nucleotide sequence ID" value="NZ_JBBEGL010000004.1"/>
</dbReference>
<dbReference type="EMBL" id="JBBEGL010000004">
    <property type="protein sequence ID" value="MEJ2887894.1"/>
    <property type="molecule type" value="Genomic_DNA"/>
</dbReference>
<reference evidence="1 2" key="1">
    <citation type="submission" date="2024-03" db="EMBL/GenBank/DDBJ databases">
        <title>Actinomycetospora sp. OC33-EN06, a novel actinomycete isolated from wild orchid (Aerides multiflora).</title>
        <authorList>
            <person name="Suriyachadkun C."/>
        </authorList>
    </citation>
    <scope>NUCLEOTIDE SEQUENCE [LARGE SCALE GENOMIC DNA]</scope>
    <source>
        <strain evidence="1 2">OC33-EN06</strain>
    </source>
</reference>
<organism evidence="1 2">
    <name type="scientific">Actinomycetospora aeridis</name>
    <dbReference type="NCBI Taxonomy" id="3129231"/>
    <lineage>
        <taxon>Bacteria</taxon>
        <taxon>Bacillati</taxon>
        <taxon>Actinomycetota</taxon>
        <taxon>Actinomycetes</taxon>
        <taxon>Pseudonocardiales</taxon>
        <taxon>Pseudonocardiaceae</taxon>
        <taxon>Actinomycetospora</taxon>
    </lineage>
</organism>
<protein>
    <submittedName>
        <fullName evidence="1">Uncharacterized protein</fullName>
    </submittedName>
</protein>
<keyword evidence="2" id="KW-1185">Reference proteome</keyword>
<name>A0ABU8N7H2_9PSEU</name>
<evidence type="ECO:0000313" key="1">
    <source>
        <dbReference type="EMBL" id="MEJ2887894.1"/>
    </source>
</evidence>
<accession>A0ABU8N7H2</accession>
<evidence type="ECO:0000313" key="2">
    <source>
        <dbReference type="Proteomes" id="UP001370100"/>
    </source>
</evidence>
<dbReference type="Proteomes" id="UP001370100">
    <property type="component" value="Unassembled WGS sequence"/>
</dbReference>